<comment type="caution">
    <text evidence="6">The sequence shown here is derived from an EMBL/GenBank/DDBJ whole genome shotgun (WGS) entry which is preliminary data.</text>
</comment>
<evidence type="ECO:0000256" key="1">
    <source>
        <dbReference type="ARBA" id="ARBA00022448"/>
    </source>
</evidence>
<keyword evidence="1" id="KW-0813">Transport</keyword>
<dbReference type="GO" id="GO:0015035">
    <property type="term" value="F:protein-disulfide reductase activity"/>
    <property type="evidence" value="ECO:0007669"/>
    <property type="project" value="TreeGrafter"/>
</dbReference>
<evidence type="ECO:0000256" key="2">
    <source>
        <dbReference type="ARBA" id="ARBA00022982"/>
    </source>
</evidence>
<protein>
    <recommendedName>
        <fullName evidence="5">Thioredoxin domain-containing protein</fullName>
    </recommendedName>
</protein>
<evidence type="ECO:0000313" key="6">
    <source>
        <dbReference type="EMBL" id="EGK05545.1"/>
    </source>
</evidence>
<keyword evidence="3" id="KW-1015">Disulfide bond</keyword>
<dbReference type="CDD" id="cd02947">
    <property type="entry name" value="TRX_family"/>
    <property type="match status" value="1"/>
</dbReference>
<keyword evidence="2" id="KW-0249">Electron transport</keyword>
<dbReference type="HOGENOM" id="CLU_090389_10_4_10"/>
<accession>F8X367</accession>
<keyword evidence="7" id="KW-1185">Reference proteome</keyword>
<evidence type="ECO:0000256" key="3">
    <source>
        <dbReference type="ARBA" id="ARBA00023157"/>
    </source>
</evidence>
<dbReference type="InterPro" id="IPR036249">
    <property type="entry name" value="Thioredoxin-like_sf"/>
</dbReference>
<dbReference type="STRING" id="742767.HMPREF9456_02746"/>
<evidence type="ECO:0000256" key="4">
    <source>
        <dbReference type="ARBA" id="ARBA00023284"/>
    </source>
</evidence>
<dbReference type="Pfam" id="PF00085">
    <property type="entry name" value="Thioredoxin"/>
    <property type="match status" value="1"/>
</dbReference>
<dbReference type="PROSITE" id="PS00194">
    <property type="entry name" value="THIOREDOXIN_1"/>
    <property type="match status" value="1"/>
</dbReference>
<dbReference type="GO" id="GO:0005737">
    <property type="term" value="C:cytoplasm"/>
    <property type="evidence" value="ECO:0007669"/>
    <property type="project" value="TreeGrafter"/>
</dbReference>
<dbReference type="AlphaFoldDB" id="F8X367"/>
<name>F8X367_9BACT</name>
<dbReference type="PANTHER" id="PTHR45663:SF11">
    <property type="entry name" value="GEO12009P1"/>
    <property type="match status" value="1"/>
</dbReference>
<feature type="domain" description="Thioredoxin" evidence="5">
    <location>
        <begin position="6"/>
        <end position="89"/>
    </location>
</feature>
<dbReference type="Proteomes" id="UP000006420">
    <property type="component" value="Unassembled WGS sequence"/>
</dbReference>
<dbReference type="eggNOG" id="COG3118">
    <property type="taxonomic scope" value="Bacteria"/>
</dbReference>
<dbReference type="InterPro" id="IPR017937">
    <property type="entry name" value="Thioredoxin_CS"/>
</dbReference>
<evidence type="ECO:0000313" key="7">
    <source>
        <dbReference type="Proteomes" id="UP000006420"/>
    </source>
</evidence>
<dbReference type="Gene3D" id="3.40.30.10">
    <property type="entry name" value="Glutaredoxin"/>
    <property type="match status" value="1"/>
</dbReference>
<dbReference type="EMBL" id="ADLW01000014">
    <property type="protein sequence ID" value="EGK05545.1"/>
    <property type="molecule type" value="Genomic_DNA"/>
</dbReference>
<evidence type="ECO:0000259" key="5">
    <source>
        <dbReference type="Pfam" id="PF00085"/>
    </source>
</evidence>
<dbReference type="RefSeq" id="WP_006844111.1">
    <property type="nucleotide sequence ID" value="NZ_AQWJ01000004.1"/>
</dbReference>
<dbReference type="GeneID" id="78083368"/>
<proteinExistence type="predicted"/>
<dbReference type="InterPro" id="IPR013766">
    <property type="entry name" value="Thioredoxin_domain"/>
</dbReference>
<keyword evidence="4" id="KW-0676">Redox-active center</keyword>
<dbReference type="OrthoDB" id="7629852at2"/>
<dbReference type="SUPFAM" id="SSF52833">
    <property type="entry name" value="Thioredoxin-like"/>
    <property type="match status" value="1"/>
</dbReference>
<reference evidence="6 7" key="1">
    <citation type="submission" date="2011-04" db="EMBL/GenBank/DDBJ databases">
        <title>The Genome Sequence of Dysgonomonas mossii DSM 22836.</title>
        <authorList>
            <consortium name="The Broad Institute Genome Sequencing Platform"/>
            <person name="Earl A."/>
            <person name="Ward D."/>
            <person name="Feldgarden M."/>
            <person name="Gevers D."/>
            <person name="Pudlo N."/>
            <person name="Martens E."/>
            <person name="Allen-Vercoe E."/>
            <person name="Young S.K."/>
            <person name="Zeng Q."/>
            <person name="Gargeya S."/>
            <person name="Fitzgerald M."/>
            <person name="Haas B."/>
            <person name="Abouelleil A."/>
            <person name="Alvarado L."/>
            <person name="Arachchi H.M."/>
            <person name="Berlin A."/>
            <person name="Brown A."/>
            <person name="Chapman S.B."/>
            <person name="Chen Z."/>
            <person name="Dunbar C."/>
            <person name="Freedman E."/>
            <person name="Gearin G."/>
            <person name="Gellesch M."/>
            <person name="Goldberg J."/>
            <person name="Griggs A."/>
            <person name="Gujja S."/>
            <person name="Heiman D."/>
            <person name="Howarth C."/>
            <person name="Larson L."/>
            <person name="Lui A."/>
            <person name="MacDonald P.J.P."/>
            <person name="Mehta T."/>
            <person name="Montmayeur A."/>
            <person name="Murphy C."/>
            <person name="Neiman D."/>
            <person name="Pearson M."/>
            <person name="Priest M."/>
            <person name="Roberts A."/>
            <person name="Saif S."/>
            <person name="Shea T."/>
            <person name="Shenoy N."/>
            <person name="Sisk P."/>
            <person name="Stolte C."/>
            <person name="Sykes S."/>
            <person name="Yandava C."/>
            <person name="Wortman J."/>
            <person name="Nusbaum C."/>
            <person name="Birren B."/>
        </authorList>
    </citation>
    <scope>NUCLEOTIDE SEQUENCE [LARGE SCALE GENOMIC DNA]</scope>
    <source>
        <strain evidence="6 7">DSM 22836</strain>
    </source>
</reference>
<gene>
    <name evidence="6" type="ORF">HMPREF9456_02746</name>
</gene>
<sequence>MKEIKEEYKLIEFYANWCVSCHIPEITTASIEKKNENLNIQRIDIDSNPDLTLQFGVRSIPALTLLRGETEIWRYSGLISESELVSVLAKHLNNK</sequence>
<dbReference type="PANTHER" id="PTHR45663">
    <property type="entry name" value="GEO12009P1"/>
    <property type="match status" value="1"/>
</dbReference>
<organism evidence="6 7">
    <name type="scientific">Dysgonomonas mossii DSM 22836</name>
    <dbReference type="NCBI Taxonomy" id="742767"/>
    <lineage>
        <taxon>Bacteria</taxon>
        <taxon>Pseudomonadati</taxon>
        <taxon>Bacteroidota</taxon>
        <taxon>Bacteroidia</taxon>
        <taxon>Bacteroidales</taxon>
        <taxon>Dysgonomonadaceae</taxon>
        <taxon>Dysgonomonas</taxon>
    </lineage>
</organism>